<dbReference type="Proteomes" id="UP000799755">
    <property type="component" value="Unassembled WGS sequence"/>
</dbReference>
<name>A0ACB6QSM6_9PLEO</name>
<reference evidence="1" key="1">
    <citation type="journal article" date="2020" name="Stud. Mycol.">
        <title>101 Dothideomycetes genomes: a test case for predicting lifestyles and emergence of pathogens.</title>
        <authorList>
            <person name="Haridas S."/>
            <person name="Albert R."/>
            <person name="Binder M."/>
            <person name="Bloem J."/>
            <person name="Labutti K."/>
            <person name="Salamov A."/>
            <person name="Andreopoulos B."/>
            <person name="Baker S."/>
            <person name="Barry K."/>
            <person name="Bills G."/>
            <person name="Bluhm B."/>
            <person name="Cannon C."/>
            <person name="Castanera R."/>
            <person name="Culley D."/>
            <person name="Daum C."/>
            <person name="Ezra D."/>
            <person name="Gonzalez J."/>
            <person name="Henrissat B."/>
            <person name="Kuo A."/>
            <person name="Liang C."/>
            <person name="Lipzen A."/>
            <person name="Lutzoni F."/>
            <person name="Magnuson J."/>
            <person name="Mondo S."/>
            <person name="Nolan M."/>
            <person name="Ohm R."/>
            <person name="Pangilinan J."/>
            <person name="Park H.-J."/>
            <person name="Ramirez L."/>
            <person name="Alfaro M."/>
            <person name="Sun H."/>
            <person name="Tritt A."/>
            <person name="Yoshinaga Y."/>
            <person name="Zwiers L.-H."/>
            <person name="Turgeon B."/>
            <person name="Goodwin S."/>
            <person name="Spatafora J."/>
            <person name="Crous P."/>
            <person name="Grigoriev I."/>
        </authorList>
    </citation>
    <scope>NUCLEOTIDE SEQUENCE</scope>
    <source>
        <strain evidence="1">ATCC 200398</strain>
    </source>
</reference>
<keyword evidence="2" id="KW-1185">Reference proteome</keyword>
<evidence type="ECO:0000313" key="2">
    <source>
        <dbReference type="Proteomes" id="UP000799755"/>
    </source>
</evidence>
<evidence type="ECO:0000313" key="1">
    <source>
        <dbReference type="EMBL" id="KAF2469875.1"/>
    </source>
</evidence>
<accession>A0ACB6QSM6</accession>
<comment type="caution">
    <text evidence="1">The sequence shown here is derived from an EMBL/GenBank/DDBJ whole genome shotgun (WGS) entry which is preliminary data.</text>
</comment>
<sequence length="128" mass="13993">MPLSGFIPHSDPLSCLRPASQALSPSQGSQYTRHTPQGRVACKPAPTPRQPAPPTPRRPARTRKPAPTTPCQRPLPAPASTPRRPPPGALRAHDVFRSTTAYLVLMREEGRLWFVPKAVWVAGLVLVR</sequence>
<organism evidence="1 2">
    <name type="scientific">Lindgomyces ingoldianus</name>
    <dbReference type="NCBI Taxonomy" id="673940"/>
    <lineage>
        <taxon>Eukaryota</taxon>
        <taxon>Fungi</taxon>
        <taxon>Dikarya</taxon>
        <taxon>Ascomycota</taxon>
        <taxon>Pezizomycotina</taxon>
        <taxon>Dothideomycetes</taxon>
        <taxon>Pleosporomycetidae</taxon>
        <taxon>Pleosporales</taxon>
        <taxon>Lindgomycetaceae</taxon>
        <taxon>Lindgomyces</taxon>
    </lineage>
</organism>
<gene>
    <name evidence="1" type="ORF">BDR25DRAFT_356126</name>
</gene>
<proteinExistence type="predicted"/>
<dbReference type="EMBL" id="MU003510">
    <property type="protein sequence ID" value="KAF2469875.1"/>
    <property type="molecule type" value="Genomic_DNA"/>
</dbReference>
<protein>
    <submittedName>
        <fullName evidence="1">Uncharacterized protein</fullName>
    </submittedName>
</protein>